<evidence type="ECO:0000313" key="7">
    <source>
        <dbReference type="EnsemblMetazoa" id="GAUT043262-PA"/>
    </source>
</evidence>
<keyword evidence="2 6" id="KW-0805">Transcription regulation</keyword>
<sequence>MHFNATLNVDFAQWRTVKLERENNLKEFNGMEEDMPKFGVESEEEVKNELTSNDSAGAVFGPDWHQHFRLQGSLKDLENYTKPIMHYNCQVSSMVPGEDKWCFPISTQ</sequence>
<protein>
    <recommendedName>
        <fullName evidence="6">Transcription initiation factor IIF subunit alpha</fullName>
    </recommendedName>
</protein>
<comment type="similarity">
    <text evidence="6">Belongs to the TFIIF alpha subunit family.</text>
</comment>
<keyword evidence="3 6" id="KW-0238">DNA-binding</keyword>
<dbReference type="Pfam" id="PF05793">
    <property type="entry name" value="TFIIF_alpha"/>
    <property type="match status" value="1"/>
</dbReference>
<reference evidence="7" key="1">
    <citation type="submission" date="2020-05" db="UniProtKB">
        <authorList>
            <consortium name="EnsemblMetazoa"/>
        </authorList>
    </citation>
    <scope>IDENTIFICATION</scope>
    <source>
        <strain evidence="7">TTRI</strain>
    </source>
</reference>
<evidence type="ECO:0000256" key="4">
    <source>
        <dbReference type="ARBA" id="ARBA00023163"/>
    </source>
</evidence>
<dbReference type="InterPro" id="IPR011039">
    <property type="entry name" value="TFIIF_interaction"/>
</dbReference>
<dbReference type="GO" id="GO:0032968">
    <property type="term" value="P:positive regulation of transcription elongation by RNA polymerase II"/>
    <property type="evidence" value="ECO:0007669"/>
    <property type="project" value="InterPro"/>
</dbReference>
<dbReference type="GO" id="GO:0006367">
    <property type="term" value="P:transcription initiation at RNA polymerase II promoter"/>
    <property type="evidence" value="ECO:0007669"/>
    <property type="project" value="InterPro"/>
</dbReference>
<dbReference type="Proteomes" id="UP000078200">
    <property type="component" value="Unassembled WGS sequence"/>
</dbReference>
<comment type="subcellular location">
    <subcellularLocation>
        <location evidence="1 6">Nucleus</location>
    </subcellularLocation>
</comment>
<keyword evidence="4 6" id="KW-0804">Transcription</keyword>
<dbReference type="GO" id="GO:0003677">
    <property type="term" value="F:DNA binding"/>
    <property type="evidence" value="ECO:0007669"/>
    <property type="project" value="UniProtKB-KW"/>
</dbReference>
<dbReference type="InterPro" id="IPR008851">
    <property type="entry name" value="TFIIF-alpha"/>
</dbReference>
<evidence type="ECO:0000256" key="5">
    <source>
        <dbReference type="ARBA" id="ARBA00023242"/>
    </source>
</evidence>
<accession>A0A1A9VP90</accession>
<evidence type="ECO:0000256" key="6">
    <source>
        <dbReference type="RuleBase" id="RU366044"/>
    </source>
</evidence>
<dbReference type="AlphaFoldDB" id="A0A1A9VP90"/>
<evidence type="ECO:0000256" key="1">
    <source>
        <dbReference type="ARBA" id="ARBA00004123"/>
    </source>
</evidence>
<keyword evidence="8" id="KW-1185">Reference proteome</keyword>
<name>A0A1A9VP90_GLOAU</name>
<comment type="function">
    <text evidence="6">TFIIF is a general transcription initiation factor that binds to RNA polymerase II and helps to recruit it to the initiation complex in collaboration with TFIIB. It promotes transcription elongation.</text>
</comment>
<dbReference type="GO" id="GO:0005634">
    <property type="term" value="C:nucleus"/>
    <property type="evidence" value="ECO:0007669"/>
    <property type="project" value="UniProtKB-SubCell"/>
</dbReference>
<dbReference type="VEuPathDB" id="VectorBase:GAUT043262"/>
<organism evidence="7 8">
    <name type="scientific">Glossina austeni</name>
    <name type="common">Savannah tsetse fly</name>
    <dbReference type="NCBI Taxonomy" id="7395"/>
    <lineage>
        <taxon>Eukaryota</taxon>
        <taxon>Metazoa</taxon>
        <taxon>Ecdysozoa</taxon>
        <taxon>Arthropoda</taxon>
        <taxon>Hexapoda</taxon>
        <taxon>Insecta</taxon>
        <taxon>Pterygota</taxon>
        <taxon>Neoptera</taxon>
        <taxon>Endopterygota</taxon>
        <taxon>Diptera</taxon>
        <taxon>Brachycera</taxon>
        <taxon>Muscomorpha</taxon>
        <taxon>Hippoboscoidea</taxon>
        <taxon>Glossinidae</taxon>
        <taxon>Glossina</taxon>
    </lineage>
</organism>
<dbReference type="EnsemblMetazoa" id="GAUT043262-RA">
    <property type="protein sequence ID" value="GAUT043262-PA"/>
    <property type="gene ID" value="GAUT043262"/>
</dbReference>
<evidence type="ECO:0000256" key="2">
    <source>
        <dbReference type="ARBA" id="ARBA00023015"/>
    </source>
</evidence>
<evidence type="ECO:0000256" key="3">
    <source>
        <dbReference type="ARBA" id="ARBA00023125"/>
    </source>
</evidence>
<proteinExistence type="inferred from homology"/>
<dbReference type="STRING" id="7395.A0A1A9VP90"/>
<dbReference type="SUPFAM" id="SSF50916">
    <property type="entry name" value="Rap30/74 interaction domains"/>
    <property type="match status" value="1"/>
</dbReference>
<evidence type="ECO:0000313" key="8">
    <source>
        <dbReference type="Proteomes" id="UP000078200"/>
    </source>
</evidence>
<keyword evidence="5 6" id="KW-0539">Nucleus</keyword>